<evidence type="ECO:0008006" key="3">
    <source>
        <dbReference type="Google" id="ProtNLM"/>
    </source>
</evidence>
<dbReference type="Proteomes" id="UP000247727">
    <property type="component" value="Unassembled WGS sequence"/>
</dbReference>
<evidence type="ECO:0000313" key="1">
    <source>
        <dbReference type="EMBL" id="PYF06151.1"/>
    </source>
</evidence>
<sequence>RMPVILNAGERDAWLGGSDDVATLGTGVMLACHPVAPFGLRDEGPELIEAINV</sequence>
<proteinExistence type="predicted"/>
<reference evidence="1 2" key="1">
    <citation type="submission" date="2018-06" db="EMBL/GenBank/DDBJ databases">
        <title>Genomic Encyclopedia of Type Strains, Phase III (KMG-III): the genomes of soil and plant-associated and newly described type strains.</title>
        <authorList>
            <person name="Whitman W."/>
        </authorList>
    </citation>
    <scope>NUCLEOTIDE SEQUENCE [LARGE SCALE GENOMIC DNA]</scope>
    <source>
        <strain evidence="1 2">JA737</strain>
    </source>
</reference>
<keyword evidence="2" id="KW-1185">Reference proteome</keyword>
<protein>
    <recommendedName>
        <fullName evidence="3">SOS response associated peptidase (SRAP)</fullName>
    </recommendedName>
</protein>
<comment type="caution">
    <text evidence="1">The sequence shown here is derived from an EMBL/GenBank/DDBJ whole genome shotgun (WGS) entry which is preliminary data.</text>
</comment>
<feature type="non-terminal residue" evidence="1">
    <location>
        <position position="1"/>
    </location>
</feature>
<organism evidence="1 2">
    <name type="scientific">Rhodobacter viridis</name>
    <dbReference type="NCBI Taxonomy" id="1054202"/>
    <lineage>
        <taxon>Bacteria</taxon>
        <taxon>Pseudomonadati</taxon>
        <taxon>Pseudomonadota</taxon>
        <taxon>Alphaproteobacteria</taxon>
        <taxon>Rhodobacterales</taxon>
        <taxon>Rhodobacter group</taxon>
        <taxon>Rhodobacter</taxon>
    </lineage>
</organism>
<accession>A0A318TMQ3</accession>
<gene>
    <name evidence="1" type="ORF">C8J30_1357</name>
</gene>
<dbReference type="EMBL" id="QJTK01000035">
    <property type="protein sequence ID" value="PYF06151.1"/>
    <property type="molecule type" value="Genomic_DNA"/>
</dbReference>
<name>A0A318TMQ3_9RHOB</name>
<dbReference type="AlphaFoldDB" id="A0A318TMQ3"/>
<evidence type="ECO:0000313" key="2">
    <source>
        <dbReference type="Proteomes" id="UP000247727"/>
    </source>
</evidence>
<dbReference type="OrthoDB" id="9782620at2"/>